<dbReference type="PANTHER" id="PTHR37823:SF1">
    <property type="entry name" value="CYTOCHROME C-553-LIKE"/>
    <property type="match status" value="1"/>
</dbReference>
<evidence type="ECO:0000256" key="6">
    <source>
        <dbReference type="PROSITE-ProRule" id="PRU00433"/>
    </source>
</evidence>
<dbReference type="KEGG" id="cmp:Cha6605_4880"/>
<dbReference type="InterPro" id="IPR051811">
    <property type="entry name" value="Cytochrome_c550/c551-like"/>
</dbReference>
<dbReference type="Gene3D" id="1.10.760.10">
    <property type="entry name" value="Cytochrome c-like domain"/>
    <property type="match status" value="1"/>
</dbReference>
<protein>
    <submittedName>
        <fullName evidence="9">Cytochrome c, mono-and diheme variants family</fullName>
    </submittedName>
</protein>
<keyword evidence="1" id="KW-0813">Transport</keyword>
<feature type="domain" description="Cytochrome c" evidence="8">
    <location>
        <begin position="78"/>
        <end position="151"/>
    </location>
</feature>
<sequence>MRGRASVRDLCFFKIFNLYQSYSRHVLDIRLPKLRQTSWQQIGWPILTCLTICLVAIVGWHSLRESNPYTTSVLAKTGDPTLGHAIFQINCSGCHGLDASGRVGPSLRDISKRKSPHSLIEQVTSGNTPPMPQFQPNPQEMADLLSYLETL</sequence>
<dbReference type="AlphaFoldDB" id="K9UN05"/>
<dbReference type="GO" id="GO:0046872">
    <property type="term" value="F:metal ion binding"/>
    <property type="evidence" value="ECO:0007669"/>
    <property type="project" value="UniProtKB-KW"/>
</dbReference>
<dbReference type="PROSITE" id="PS51007">
    <property type="entry name" value="CYTC"/>
    <property type="match status" value="1"/>
</dbReference>
<reference evidence="9 10" key="1">
    <citation type="submission" date="2012-05" db="EMBL/GenBank/DDBJ databases">
        <title>Finished chromosome of genome of Chamaesiphon sp. PCC 6605.</title>
        <authorList>
            <consortium name="US DOE Joint Genome Institute"/>
            <person name="Gugger M."/>
            <person name="Coursin T."/>
            <person name="Rippka R."/>
            <person name="Tandeau De Marsac N."/>
            <person name="Huntemann M."/>
            <person name="Wei C.-L."/>
            <person name="Han J."/>
            <person name="Detter J.C."/>
            <person name="Han C."/>
            <person name="Tapia R."/>
            <person name="Chen A."/>
            <person name="Kyrpides N."/>
            <person name="Mavromatis K."/>
            <person name="Markowitz V."/>
            <person name="Szeto E."/>
            <person name="Ivanova N."/>
            <person name="Pagani I."/>
            <person name="Pati A."/>
            <person name="Goodwin L."/>
            <person name="Nordberg H.P."/>
            <person name="Cantor M.N."/>
            <person name="Hua S.X."/>
            <person name="Woyke T."/>
            <person name="Kerfeld C.A."/>
        </authorList>
    </citation>
    <scope>NUCLEOTIDE SEQUENCE [LARGE SCALE GENOMIC DNA]</scope>
    <source>
        <strain evidence="10">ATCC 27169 / PCC 6605</strain>
    </source>
</reference>
<proteinExistence type="predicted"/>
<evidence type="ECO:0000259" key="8">
    <source>
        <dbReference type="PROSITE" id="PS51007"/>
    </source>
</evidence>
<dbReference type="Proteomes" id="UP000010366">
    <property type="component" value="Chromosome"/>
</dbReference>
<dbReference type="eggNOG" id="COG2010">
    <property type="taxonomic scope" value="Bacteria"/>
</dbReference>
<evidence type="ECO:0000313" key="9">
    <source>
        <dbReference type="EMBL" id="AFY95791.1"/>
    </source>
</evidence>
<gene>
    <name evidence="9" type="ORF">Cha6605_4880</name>
</gene>
<evidence type="ECO:0000256" key="7">
    <source>
        <dbReference type="SAM" id="Phobius"/>
    </source>
</evidence>
<dbReference type="PANTHER" id="PTHR37823">
    <property type="entry name" value="CYTOCHROME C-553-LIKE"/>
    <property type="match status" value="1"/>
</dbReference>
<accession>K9UN05</accession>
<name>K9UN05_CHAP6</name>
<keyword evidence="10" id="KW-1185">Reference proteome</keyword>
<organism evidence="9 10">
    <name type="scientific">Chamaesiphon minutus (strain ATCC 27169 / PCC 6605)</name>
    <dbReference type="NCBI Taxonomy" id="1173020"/>
    <lineage>
        <taxon>Bacteria</taxon>
        <taxon>Bacillati</taxon>
        <taxon>Cyanobacteriota</taxon>
        <taxon>Cyanophyceae</taxon>
        <taxon>Gomontiellales</taxon>
        <taxon>Chamaesiphonaceae</taxon>
        <taxon>Chamaesiphon</taxon>
    </lineage>
</organism>
<dbReference type="GO" id="GO:0009055">
    <property type="term" value="F:electron transfer activity"/>
    <property type="evidence" value="ECO:0007669"/>
    <property type="project" value="InterPro"/>
</dbReference>
<dbReference type="InterPro" id="IPR036909">
    <property type="entry name" value="Cyt_c-like_dom_sf"/>
</dbReference>
<evidence type="ECO:0000313" key="10">
    <source>
        <dbReference type="Proteomes" id="UP000010366"/>
    </source>
</evidence>
<dbReference type="SUPFAM" id="SSF46626">
    <property type="entry name" value="Cytochrome c"/>
    <property type="match status" value="1"/>
</dbReference>
<dbReference type="STRING" id="1173020.Cha6605_4880"/>
<keyword evidence="2 6" id="KW-0349">Heme</keyword>
<dbReference type="HOGENOM" id="CLU_137907_1_0_3"/>
<dbReference type="Pfam" id="PF13442">
    <property type="entry name" value="Cytochrome_CBB3"/>
    <property type="match status" value="1"/>
</dbReference>
<evidence type="ECO:0000256" key="3">
    <source>
        <dbReference type="ARBA" id="ARBA00022723"/>
    </source>
</evidence>
<keyword evidence="5 6" id="KW-0408">Iron</keyword>
<keyword evidence="3 6" id="KW-0479">Metal-binding</keyword>
<evidence type="ECO:0000256" key="2">
    <source>
        <dbReference type="ARBA" id="ARBA00022617"/>
    </source>
</evidence>
<dbReference type="GO" id="GO:0020037">
    <property type="term" value="F:heme binding"/>
    <property type="evidence" value="ECO:0007669"/>
    <property type="project" value="InterPro"/>
</dbReference>
<evidence type="ECO:0000256" key="5">
    <source>
        <dbReference type="ARBA" id="ARBA00023004"/>
    </source>
</evidence>
<keyword evidence="7" id="KW-0472">Membrane</keyword>
<feature type="transmembrane region" description="Helical" evidence="7">
    <location>
        <begin position="42"/>
        <end position="63"/>
    </location>
</feature>
<dbReference type="EMBL" id="CP003600">
    <property type="protein sequence ID" value="AFY95791.1"/>
    <property type="molecule type" value="Genomic_DNA"/>
</dbReference>
<evidence type="ECO:0000256" key="1">
    <source>
        <dbReference type="ARBA" id="ARBA00022448"/>
    </source>
</evidence>
<keyword evidence="7" id="KW-0812">Transmembrane</keyword>
<evidence type="ECO:0000256" key="4">
    <source>
        <dbReference type="ARBA" id="ARBA00022982"/>
    </source>
</evidence>
<dbReference type="InterPro" id="IPR009056">
    <property type="entry name" value="Cyt_c-like_dom"/>
</dbReference>
<keyword evidence="4" id="KW-0249">Electron transport</keyword>
<keyword evidence="7" id="KW-1133">Transmembrane helix</keyword>